<dbReference type="RefSeq" id="XP_023462873.1">
    <property type="nucleotide sequence ID" value="XM_023614111.1"/>
</dbReference>
<proteinExistence type="predicted"/>
<sequence>MHQLDKGEANVQLLKPCRQINKHSARMILGVAKAMDELPLRDIKSKQSISEYELMTTYFHLILSCILSSPKQLFLLQWADIEADVSDAQVWALVK</sequence>
<evidence type="ECO:0000313" key="2">
    <source>
        <dbReference type="Proteomes" id="UP000242254"/>
    </source>
</evidence>
<dbReference type="AlphaFoldDB" id="A0A2G4SK75"/>
<reference evidence="1 2" key="1">
    <citation type="journal article" date="2016" name="Proc. Natl. Acad. Sci. U.S.A.">
        <title>Lipid metabolic changes in an early divergent fungus govern the establishment of a mutualistic symbiosis with endobacteria.</title>
        <authorList>
            <person name="Lastovetsky O.A."/>
            <person name="Gaspar M.L."/>
            <person name="Mondo S.J."/>
            <person name="LaButti K.M."/>
            <person name="Sandor L."/>
            <person name="Grigoriev I.V."/>
            <person name="Henry S.A."/>
            <person name="Pawlowska T.E."/>
        </authorList>
    </citation>
    <scope>NUCLEOTIDE SEQUENCE [LARGE SCALE GENOMIC DNA]</scope>
    <source>
        <strain evidence="1 2">ATCC 52813</strain>
    </source>
</reference>
<evidence type="ECO:0000313" key="1">
    <source>
        <dbReference type="EMBL" id="PHZ09165.1"/>
    </source>
</evidence>
<protein>
    <submittedName>
        <fullName evidence="1">Uncharacterized protein</fullName>
    </submittedName>
</protein>
<dbReference type="GeneID" id="35445100"/>
<accession>A0A2G4SK75</accession>
<keyword evidence="2" id="KW-1185">Reference proteome</keyword>
<dbReference type="EMBL" id="KZ303860">
    <property type="protein sequence ID" value="PHZ09165.1"/>
    <property type="molecule type" value="Genomic_DNA"/>
</dbReference>
<organism evidence="1 2">
    <name type="scientific">Rhizopus microsporus ATCC 52813</name>
    <dbReference type="NCBI Taxonomy" id="1340429"/>
    <lineage>
        <taxon>Eukaryota</taxon>
        <taxon>Fungi</taxon>
        <taxon>Fungi incertae sedis</taxon>
        <taxon>Mucoromycota</taxon>
        <taxon>Mucoromycotina</taxon>
        <taxon>Mucoromycetes</taxon>
        <taxon>Mucorales</taxon>
        <taxon>Mucorineae</taxon>
        <taxon>Rhizopodaceae</taxon>
        <taxon>Rhizopus</taxon>
    </lineage>
</organism>
<name>A0A2G4SK75_RHIZD</name>
<gene>
    <name evidence="1" type="ORF">RHIMIDRAFT_294673</name>
</gene>
<dbReference type="Proteomes" id="UP000242254">
    <property type="component" value="Unassembled WGS sequence"/>
</dbReference>